<dbReference type="Proteomes" id="UP001156389">
    <property type="component" value="Unassembled WGS sequence"/>
</dbReference>
<evidence type="ECO:0000313" key="3">
    <source>
        <dbReference type="Proteomes" id="UP001156389"/>
    </source>
</evidence>
<dbReference type="RefSeq" id="WP_260217155.1">
    <property type="nucleotide sequence ID" value="NZ_JAJAGO010000003.1"/>
</dbReference>
<dbReference type="PROSITE" id="PS51186">
    <property type="entry name" value="GNAT"/>
    <property type="match status" value="1"/>
</dbReference>
<protein>
    <submittedName>
        <fullName evidence="2">GNAT family N-acetyltransferase</fullName>
    </submittedName>
</protein>
<comment type="caution">
    <text evidence="2">The sequence shown here is derived from an EMBL/GenBank/DDBJ whole genome shotgun (WGS) entry which is preliminary data.</text>
</comment>
<accession>A0ABT2JQ76</accession>
<dbReference type="InterPro" id="IPR000182">
    <property type="entry name" value="GNAT_dom"/>
</dbReference>
<dbReference type="Gene3D" id="3.40.630.30">
    <property type="match status" value="1"/>
</dbReference>
<dbReference type="InterPro" id="IPR038740">
    <property type="entry name" value="BioF2-like_GNAT_dom"/>
</dbReference>
<dbReference type="SUPFAM" id="SSF55729">
    <property type="entry name" value="Acyl-CoA N-acyltransferases (Nat)"/>
    <property type="match status" value="1"/>
</dbReference>
<evidence type="ECO:0000259" key="1">
    <source>
        <dbReference type="PROSITE" id="PS51186"/>
    </source>
</evidence>
<evidence type="ECO:0000313" key="2">
    <source>
        <dbReference type="EMBL" id="MCT2589966.1"/>
    </source>
</evidence>
<proteinExistence type="predicted"/>
<feature type="domain" description="N-acetyltransferase" evidence="1">
    <location>
        <begin position="99"/>
        <end position="258"/>
    </location>
</feature>
<dbReference type="InterPro" id="IPR016181">
    <property type="entry name" value="Acyl_CoA_acyltransferase"/>
</dbReference>
<reference evidence="2 3" key="1">
    <citation type="submission" date="2021-10" db="EMBL/GenBank/DDBJ databases">
        <title>Streptomyces gossypii sp. nov., isolated from soil collected from cotton field.</title>
        <authorList>
            <person name="Ge X."/>
            <person name="Chen X."/>
            <person name="Liu W."/>
        </authorList>
    </citation>
    <scope>NUCLEOTIDE SEQUENCE [LARGE SCALE GENOMIC DNA]</scope>
    <source>
        <strain evidence="2 3">N2-109</strain>
    </source>
</reference>
<organism evidence="2 3">
    <name type="scientific">Streptomyces gossypii</name>
    <dbReference type="NCBI Taxonomy" id="2883101"/>
    <lineage>
        <taxon>Bacteria</taxon>
        <taxon>Bacillati</taxon>
        <taxon>Actinomycetota</taxon>
        <taxon>Actinomycetes</taxon>
        <taxon>Kitasatosporales</taxon>
        <taxon>Streptomycetaceae</taxon>
        <taxon>Streptomyces</taxon>
    </lineage>
</organism>
<dbReference type="Pfam" id="PF13480">
    <property type="entry name" value="Acetyltransf_6"/>
    <property type="match status" value="1"/>
</dbReference>
<keyword evidence="3" id="KW-1185">Reference proteome</keyword>
<dbReference type="EMBL" id="JAJAGO010000003">
    <property type="protein sequence ID" value="MCT2589966.1"/>
    <property type="molecule type" value="Genomic_DNA"/>
</dbReference>
<name>A0ABT2JQ76_9ACTN</name>
<sequence length="316" mass="34365">MEVVDRYGLALALIEARELADEPWLGADRPVDVVRVPDPPAASWAELAERGFVHKPSVLTWVSALGPDEDTHLAGLNRTARRSVRCARREAAAAGLREVVEDPVTPDSLDRFFALYQDRVSEMRFGVPFALDYRDVVLHGPRKFFGVFSYEGDEMAGGVLLLECPAVDLVVLRFSAVSARWRRSSLARPLYLAAMRAGRERGYSRASMGNEPNLLGHLTQPGLLRFKTALGFRAVPSQECADPQGGDEADLVLRLDALNDPTLILGYAGPAAGRPGRSLAGHLFCEALVDAELYHAPFLESLTVRAPGGPGRTPPA</sequence>
<gene>
    <name evidence="2" type="ORF">LHJ74_08580</name>
</gene>